<dbReference type="PANTHER" id="PTHR43792">
    <property type="entry name" value="GNAT FAMILY, PUTATIVE (AFU_ORTHOLOGUE AFUA_3G00765)-RELATED-RELATED"/>
    <property type="match status" value="1"/>
</dbReference>
<keyword evidence="3" id="KW-1185">Reference proteome</keyword>
<protein>
    <submittedName>
        <fullName evidence="2">GNAT family N-acetyltransferase</fullName>
    </submittedName>
</protein>
<name>A0ABN0Z682_9BACI</name>
<comment type="caution">
    <text evidence="2">The sequence shown here is derived from an EMBL/GenBank/DDBJ whole genome shotgun (WGS) entry which is preliminary data.</text>
</comment>
<sequence length="157" mass="18509">MNNTYYLRSIQEDDIYDIYQLSNADYVRKHSINPQKIDWEEHVRWFEKVIKSSNHIIYVISDDNNNFLGQIRYKLDNDTAIVSISLSKDLKGRGLSIEFLEESIKRLKGERKEVQYILAVVSDINTASKKLFENANFSLQKQNDKMLEYILPLRRGS</sequence>
<dbReference type="PROSITE" id="PS51186">
    <property type="entry name" value="GNAT"/>
    <property type="match status" value="1"/>
</dbReference>
<dbReference type="Pfam" id="PF13302">
    <property type="entry name" value="Acetyltransf_3"/>
    <property type="match status" value="1"/>
</dbReference>
<evidence type="ECO:0000313" key="3">
    <source>
        <dbReference type="Proteomes" id="UP001501459"/>
    </source>
</evidence>
<dbReference type="InterPro" id="IPR000182">
    <property type="entry name" value="GNAT_dom"/>
</dbReference>
<dbReference type="InterPro" id="IPR051531">
    <property type="entry name" value="N-acetyltransferase"/>
</dbReference>
<dbReference type="Proteomes" id="UP001501459">
    <property type="component" value="Unassembled WGS sequence"/>
</dbReference>
<reference evidence="2 3" key="1">
    <citation type="journal article" date="2019" name="Int. J. Syst. Evol. Microbiol.">
        <title>The Global Catalogue of Microorganisms (GCM) 10K type strain sequencing project: providing services to taxonomists for standard genome sequencing and annotation.</title>
        <authorList>
            <consortium name="The Broad Institute Genomics Platform"/>
            <consortium name="The Broad Institute Genome Sequencing Center for Infectious Disease"/>
            <person name="Wu L."/>
            <person name="Ma J."/>
        </authorList>
    </citation>
    <scope>NUCLEOTIDE SEQUENCE [LARGE SCALE GENOMIC DNA]</scope>
    <source>
        <strain evidence="2 3">JCM 12149</strain>
    </source>
</reference>
<evidence type="ECO:0000313" key="2">
    <source>
        <dbReference type="EMBL" id="GAA0434763.1"/>
    </source>
</evidence>
<dbReference type="SUPFAM" id="SSF55729">
    <property type="entry name" value="Acyl-CoA N-acyltransferases (Nat)"/>
    <property type="match status" value="1"/>
</dbReference>
<gene>
    <name evidence="2" type="ORF">GCM10008983_09160</name>
</gene>
<dbReference type="Gene3D" id="3.40.630.30">
    <property type="match status" value="1"/>
</dbReference>
<evidence type="ECO:0000259" key="1">
    <source>
        <dbReference type="PROSITE" id="PS51186"/>
    </source>
</evidence>
<feature type="domain" description="N-acetyltransferase" evidence="1">
    <location>
        <begin position="5"/>
        <end position="154"/>
    </location>
</feature>
<organism evidence="2 3">
    <name type="scientific">Lentibacillus halophilus</name>
    <dbReference type="NCBI Taxonomy" id="295065"/>
    <lineage>
        <taxon>Bacteria</taxon>
        <taxon>Bacillati</taxon>
        <taxon>Bacillota</taxon>
        <taxon>Bacilli</taxon>
        <taxon>Bacillales</taxon>
        <taxon>Bacillaceae</taxon>
        <taxon>Lentibacillus</taxon>
    </lineage>
</organism>
<proteinExistence type="predicted"/>
<dbReference type="RefSeq" id="WP_343751478.1">
    <property type="nucleotide sequence ID" value="NZ_BAAADM010000023.1"/>
</dbReference>
<accession>A0ABN0Z682</accession>
<dbReference type="EMBL" id="BAAADM010000023">
    <property type="protein sequence ID" value="GAA0434763.1"/>
    <property type="molecule type" value="Genomic_DNA"/>
</dbReference>
<dbReference type="InterPro" id="IPR016181">
    <property type="entry name" value="Acyl_CoA_acyltransferase"/>
</dbReference>